<feature type="region of interest" description="Disordered" evidence="11">
    <location>
        <begin position="361"/>
        <end position="380"/>
    </location>
</feature>
<feature type="binding site" evidence="10">
    <location>
        <position position="676"/>
    </location>
    <ligand>
        <name>Mn(2+)</name>
        <dbReference type="ChEBI" id="CHEBI:29035"/>
    </ligand>
</feature>
<keyword evidence="6 10" id="KW-0051">Antiviral defense</keyword>
<accession>A0ABM7YMT0</accession>
<feature type="binding site" evidence="10">
    <location>
        <position position="691"/>
    </location>
    <ligand>
        <name>Mn(2+)</name>
        <dbReference type="ChEBI" id="CHEBI:29035"/>
    </ligand>
</feature>
<comment type="similarity">
    <text evidence="10">Belongs to the CRISPR-associated endonuclease Cas1 family.</text>
</comment>
<dbReference type="PANTHER" id="PTHR34353:SF2">
    <property type="entry name" value="CRISPR-ASSOCIATED ENDONUCLEASE CAS1 1"/>
    <property type="match status" value="1"/>
</dbReference>
<dbReference type="InterPro" id="IPR043502">
    <property type="entry name" value="DNA/RNA_pol_sf"/>
</dbReference>
<comment type="subunit">
    <text evidence="9 10">Homodimer, forms a heterotetramer with a Cas2 homodimer.</text>
</comment>
<evidence type="ECO:0000256" key="8">
    <source>
        <dbReference type="ARBA" id="ARBA00023211"/>
    </source>
</evidence>
<evidence type="ECO:0000256" key="4">
    <source>
        <dbReference type="ARBA" id="ARBA00022801"/>
    </source>
</evidence>
<feature type="binding site" evidence="10">
    <location>
        <position position="611"/>
    </location>
    <ligand>
        <name>Mn(2+)</name>
        <dbReference type="ChEBI" id="CHEBI:29035"/>
    </ligand>
</feature>
<dbReference type="InterPro" id="IPR002729">
    <property type="entry name" value="CRISPR-assoc_Cas1"/>
</dbReference>
<evidence type="ECO:0000313" key="13">
    <source>
        <dbReference type="EMBL" id="BDI05753.1"/>
    </source>
</evidence>
<proteinExistence type="inferred from homology"/>
<name>A0ABM7YMT0_9BURK</name>
<dbReference type="SUPFAM" id="SSF56672">
    <property type="entry name" value="DNA/RNA polymerases"/>
    <property type="match status" value="1"/>
</dbReference>
<dbReference type="InterPro" id="IPR000477">
    <property type="entry name" value="RT_dom"/>
</dbReference>
<dbReference type="RefSeq" id="WP_251969107.1">
    <property type="nucleotide sequence ID" value="NZ_AP025730.1"/>
</dbReference>
<dbReference type="InterPro" id="IPR050646">
    <property type="entry name" value="Cas1"/>
</dbReference>
<dbReference type="InterPro" id="IPR042211">
    <property type="entry name" value="CRISPR-assoc_Cas1_N"/>
</dbReference>
<evidence type="ECO:0000256" key="7">
    <source>
        <dbReference type="ARBA" id="ARBA00023125"/>
    </source>
</evidence>
<dbReference type="EC" id="3.1.-.-" evidence="10"/>
<comment type="cofactor">
    <cofactor evidence="10">
        <name>Mg(2+)</name>
        <dbReference type="ChEBI" id="CHEBI:18420"/>
    </cofactor>
    <cofactor evidence="10">
        <name>Mn(2+)</name>
        <dbReference type="ChEBI" id="CHEBI:29035"/>
    </cofactor>
</comment>
<dbReference type="Proteomes" id="UP001057498">
    <property type="component" value="Chromosome"/>
</dbReference>
<dbReference type="CDD" id="cd01651">
    <property type="entry name" value="RT_G2_intron"/>
    <property type="match status" value="1"/>
</dbReference>
<evidence type="ECO:0000256" key="1">
    <source>
        <dbReference type="ARBA" id="ARBA00022722"/>
    </source>
</evidence>
<feature type="compositionally biased region" description="Low complexity" evidence="11">
    <location>
        <begin position="409"/>
        <end position="427"/>
    </location>
</feature>
<reference evidence="13" key="1">
    <citation type="submission" date="2022-04" db="EMBL/GenBank/DDBJ databases">
        <title>Whole genome sequence of Sphaerotilus sp. FB-5.</title>
        <authorList>
            <person name="Takeda M."/>
            <person name="Narihara S."/>
            <person name="Akimoto M."/>
            <person name="Akimoto R."/>
            <person name="Nishiyashiki S."/>
            <person name="Murakami T."/>
        </authorList>
    </citation>
    <scope>NUCLEOTIDE SEQUENCE</scope>
    <source>
        <strain evidence="13">FB-5</strain>
    </source>
</reference>
<keyword evidence="7 10" id="KW-0238">DNA-binding</keyword>
<dbReference type="PANTHER" id="PTHR34353">
    <property type="entry name" value="CRISPR-ASSOCIATED ENDONUCLEASE CAS1 1"/>
    <property type="match status" value="1"/>
</dbReference>
<evidence type="ECO:0000313" key="14">
    <source>
        <dbReference type="Proteomes" id="UP001057498"/>
    </source>
</evidence>
<dbReference type="InterPro" id="IPR042206">
    <property type="entry name" value="CRISPR-assoc_Cas1_C"/>
</dbReference>
<organism evidence="13 14">
    <name type="scientific">Sphaerotilus microaerophilus</name>
    <dbReference type="NCBI Taxonomy" id="2914710"/>
    <lineage>
        <taxon>Bacteria</taxon>
        <taxon>Pseudomonadati</taxon>
        <taxon>Pseudomonadota</taxon>
        <taxon>Betaproteobacteria</taxon>
        <taxon>Burkholderiales</taxon>
        <taxon>Sphaerotilaceae</taxon>
        <taxon>Sphaerotilus</taxon>
    </lineage>
</organism>
<feature type="region of interest" description="Disordered" evidence="11">
    <location>
        <begin position="393"/>
        <end position="442"/>
    </location>
</feature>
<dbReference type="PROSITE" id="PS50878">
    <property type="entry name" value="RT_POL"/>
    <property type="match status" value="1"/>
</dbReference>
<keyword evidence="1 10" id="KW-0540">Nuclease</keyword>
<protein>
    <recommendedName>
        <fullName evidence="10">CRISPR-associated endonuclease Cas1</fullName>
        <ecNumber evidence="10">3.1.-.-</ecNumber>
    </recommendedName>
</protein>
<evidence type="ECO:0000256" key="3">
    <source>
        <dbReference type="ARBA" id="ARBA00022759"/>
    </source>
</evidence>
<evidence type="ECO:0000256" key="10">
    <source>
        <dbReference type="HAMAP-Rule" id="MF_01470"/>
    </source>
</evidence>
<dbReference type="EMBL" id="AP025730">
    <property type="protein sequence ID" value="BDI05753.1"/>
    <property type="molecule type" value="Genomic_DNA"/>
</dbReference>
<evidence type="ECO:0000259" key="12">
    <source>
        <dbReference type="PROSITE" id="PS50878"/>
    </source>
</evidence>
<keyword evidence="4 10" id="KW-0378">Hydrolase</keyword>
<evidence type="ECO:0000256" key="2">
    <source>
        <dbReference type="ARBA" id="ARBA00022723"/>
    </source>
</evidence>
<dbReference type="HAMAP" id="MF_01470">
    <property type="entry name" value="Cas1"/>
    <property type="match status" value="1"/>
</dbReference>
<keyword evidence="14" id="KW-1185">Reference proteome</keyword>
<dbReference type="InterPro" id="IPR043128">
    <property type="entry name" value="Rev_trsase/Diguanyl_cyclase"/>
</dbReference>
<comment type="function">
    <text evidence="10">CRISPR (clustered regularly interspaced short palindromic repeat), is an adaptive immune system that provides protection against mobile genetic elements (viruses, transposable elements and conjugative plasmids). CRISPR clusters contain spacers, sequences complementary to antecedent mobile elements, and target invading nucleic acids. CRISPR clusters are transcribed and processed into CRISPR RNA (crRNA). Acts as a dsDNA endonuclease. Involved in the integration of spacer DNA into the CRISPR cassette.</text>
</comment>
<evidence type="ECO:0000256" key="11">
    <source>
        <dbReference type="SAM" id="MobiDB-lite"/>
    </source>
</evidence>
<sequence length="787" mass="85304">MAKLLRQMLAQTRLRAALDRVLANQGRPGVDGVTVEDFAARMGQEQPALQGEVLTGQYRPLPLLRLWLPRPGKPPRPIGVPCVRDRVLQTAAAQLLMPALEAEFEECSYAYRQGRSVRMAVERIGLLQRQGYQWVVEADITQFFDRIPHARLLAQLQLLCGDAELVALVERWLATPVWDAGERGPWPGLTGAAPELPANPLGVPQGSPLSPALANLYLDHLDEALLDADHALVRYADDFVVLARSRQRAEEAVALSEEVLHDLALELNPLKTRVVNFEQGFKFLGWHFVRSLALPARKVVEAARAEVGSALARSAQGSPDRAATLNKADADAHEDAQEEDDGLVGEMATAWAEALAALPGWQAPPAPRTDDLPADDPGGAAEAVSCVDAEFHPDADADAGASDAHEADPPTTAAPADPVADPMADPVPEQDDDPDSAAAPAPLPSLQRTLYLVDPAASLHTENRRLLVRREQELLLELPAVNVDLVMLMGHNTVTTAALVCCMQHGIPVVLTSRMGRFYGRMEPPGGDAVRLQQAQFAAQADAALNLALARHFVHGKLANAARTLASYARHRRGDAGAANADAVQAALLQLRDLRGRLKTAPDLDTLRGLEGAGAAAYFGAWRHWLAPTWTFGAREQQAGRDPINALLDLGYTLLYHAVAGLIQARGLTPWLGHLHAVKPGHMALASDLMEEFRPVVVDPVLLHLCLNGGLLPEDFIERGGVYSLKPAAVKRFIRAIEVRLNTERQPPEGAGAELQDLRRLIDAQVRRLAQVYREGDAARYAPAVFR</sequence>
<evidence type="ECO:0000256" key="9">
    <source>
        <dbReference type="ARBA" id="ARBA00038592"/>
    </source>
</evidence>
<feature type="domain" description="Reverse transcriptase" evidence="12">
    <location>
        <begin position="1"/>
        <end position="288"/>
    </location>
</feature>
<keyword evidence="3 10" id="KW-0255">Endonuclease</keyword>
<gene>
    <name evidence="10" type="primary">cas1</name>
    <name evidence="13" type="ORF">CATMQ487_27230</name>
</gene>
<keyword evidence="8 10" id="KW-0464">Manganese</keyword>
<evidence type="ECO:0000256" key="6">
    <source>
        <dbReference type="ARBA" id="ARBA00023118"/>
    </source>
</evidence>
<dbReference type="Pfam" id="PF00078">
    <property type="entry name" value="RVT_1"/>
    <property type="match status" value="1"/>
</dbReference>
<dbReference type="Pfam" id="PF01867">
    <property type="entry name" value="Cas_Cas1"/>
    <property type="match status" value="1"/>
</dbReference>
<evidence type="ECO:0000256" key="5">
    <source>
        <dbReference type="ARBA" id="ARBA00022842"/>
    </source>
</evidence>
<dbReference type="NCBIfam" id="TIGR00287">
    <property type="entry name" value="cas1"/>
    <property type="match status" value="1"/>
</dbReference>
<dbReference type="Gene3D" id="3.30.70.270">
    <property type="match status" value="1"/>
</dbReference>
<dbReference type="Gene3D" id="1.20.120.920">
    <property type="entry name" value="CRISPR-associated endonuclease Cas1, C-terminal domain"/>
    <property type="match status" value="1"/>
</dbReference>
<dbReference type="Gene3D" id="3.100.10.20">
    <property type="entry name" value="CRISPR-associated endonuclease Cas1, N-terminal domain"/>
    <property type="match status" value="1"/>
</dbReference>
<feature type="region of interest" description="Disordered" evidence="11">
    <location>
        <begin position="310"/>
        <end position="342"/>
    </location>
</feature>
<keyword evidence="5 10" id="KW-0460">Magnesium</keyword>
<keyword evidence="2 10" id="KW-0479">Metal-binding</keyword>
<dbReference type="CDD" id="cd09634">
    <property type="entry name" value="Cas1_I-II-III"/>
    <property type="match status" value="1"/>
</dbReference>